<dbReference type="PROSITE" id="PS51184">
    <property type="entry name" value="JMJC"/>
    <property type="match status" value="1"/>
</dbReference>
<comment type="caution">
    <text evidence="2">The sequence shown here is derived from an EMBL/GenBank/DDBJ whole genome shotgun (WGS) entry which is preliminary data.</text>
</comment>
<dbReference type="PANTHER" id="PTHR12461">
    <property type="entry name" value="HYPOXIA-INDUCIBLE FACTOR 1 ALPHA INHIBITOR-RELATED"/>
    <property type="match status" value="1"/>
</dbReference>
<dbReference type="SMART" id="SM00558">
    <property type="entry name" value="JmjC"/>
    <property type="match status" value="1"/>
</dbReference>
<dbReference type="Gene3D" id="2.60.120.650">
    <property type="entry name" value="Cupin"/>
    <property type="match status" value="1"/>
</dbReference>
<name>A0AAN7TBW3_9PEZI</name>
<dbReference type="InterPro" id="IPR041667">
    <property type="entry name" value="Cupin_8"/>
</dbReference>
<evidence type="ECO:0000313" key="2">
    <source>
        <dbReference type="EMBL" id="KAK5107505.1"/>
    </source>
</evidence>
<proteinExistence type="predicted"/>
<feature type="domain" description="JmjC" evidence="1">
    <location>
        <begin position="302"/>
        <end position="475"/>
    </location>
</feature>
<dbReference type="FunFam" id="2.60.120.650:FF:000046">
    <property type="entry name" value="JmjC domain-containing protein D"/>
    <property type="match status" value="1"/>
</dbReference>
<gene>
    <name evidence="2" type="ORF">LTR62_001077</name>
</gene>
<dbReference type="InterPro" id="IPR003347">
    <property type="entry name" value="JmjC_dom"/>
</dbReference>
<reference evidence="2" key="1">
    <citation type="submission" date="2023-08" db="EMBL/GenBank/DDBJ databases">
        <title>Black Yeasts Isolated from many extreme environments.</title>
        <authorList>
            <person name="Coleine C."/>
            <person name="Stajich J.E."/>
            <person name="Selbmann L."/>
        </authorList>
    </citation>
    <scope>NUCLEOTIDE SEQUENCE</scope>
    <source>
        <strain evidence="2">CCFEE 5401</strain>
    </source>
</reference>
<evidence type="ECO:0000259" key="1">
    <source>
        <dbReference type="PROSITE" id="PS51184"/>
    </source>
</evidence>
<dbReference type="PANTHER" id="PTHR12461:SF101">
    <property type="entry name" value="TRNA WYBUTOSINE-SYNTHESIZING PROTEIN 4"/>
    <property type="match status" value="1"/>
</dbReference>
<protein>
    <recommendedName>
        <fullName evidence="1">JmjC domain-containing protein</fullName>
    </recommendedName>
</protein>
<sequence>MTGVDERGSSVLCRKRSASIHSLPRKDGNYVKVIGGACSEHQQLSEIADSITNALATAAQGEAIQLCGLYLLQCVSSDPSHVLVVARQAIESYHFQHVPTHWRRIYEEASLYRTAALLRVQSDRAQSHAKARKKYRADGDDSCEAAEDWLQDVIGILDQAMMFTGAPGRRVIFDMVFSRLQVFATSDDEQHVGSAFHVHPIPEIAVKHSMQCVSEPPTLKYFERWIQGVRTPLVIQQAIDHWPACQRWQDPRYLLRKTLGGRRIVPVEMGESYTSQNWTQRTMTMKDFMVKYLLPQGPEEIGYLAQYDLFDQIPALRADVSIPDYCYATAPNVDEESRKTSGLAAALPVDEPLMHAWLGPKGTKTPLHTDPNHNLFCQVVGYKYVRLYAPHESKCLYPRGVDDSGINMENTSGVDVSFLGPEHDAEKLRVKFPLFETAKYQEAVLGPGEMLYVPLGWWHYVESLTVSFSVSFWWN</sequence>
<dbReference type="AlphaFoldDB" id="A0AAN7TBW3"/>
<dbReference type="Pfam" id="PF13621">
    <property type="entry name" value="Cupin_8"/>
    <property type="match status" value="1"/>
</dbReference>
<organism evidence="2 3">
    <name type="scientific">Meristemomyces frigidus</name>
    <dbReference type="NCBI Taxonomy" id="1508187"/>
    <lineage>
        <taxon>Eukaryota</taxon>
        <taxon>Fungi</taxon>
        <taxon>Dikarya</taxon>
        <taxon>Ascomycota</taxon>
        <taxon>Pezizomycotina</taxon>
        <taxon>Dothideomycetes</taxon>
        <taxon>Dothideomycetidae</taxon>
        <taxon>Mycosphaerellales</taxon>
        <taxon>Teratosphaeriaceae</taxon>
        <taxon>Meristemomyces</taxon>
    </lineage>
</organism>
<evidence type="ECO:0000313" key="3">
    <source>
        <dbReference type="Proteomes" id="UP001310890"/>
    </source>
</evidence>
<dbReference type="SUPFAM" id="SSF51197">
    <property type="entry name" value="Clavaminate synthase-like"/>
    <property type="match status" value="1"/>
</dbReference>
<accession>A0AAN7TBW3</accession>
<dbReference type="EMBL" id="JAVRRL010000118">
    <property type="protein sequence ID" value="KAK5107505.1"/>
    <property type="molecule type" value="Genomic_DNA"/>
</dbReference>
<dbReference type="Proteomes" id="UP001310890">
    <property type="component" value="Unassembled WGS sequence"/>
</dbReference>